<keyword evidence="4 9" id="KW-0808">Transferase</keyword>
<accession>A0A3R8MZ28</accession>
<feature type="binding site" evidence="9 11">
    <location>
        <position position="323"/>
    </location>
    <ligand>
        <name>S-adenosyl-L-methionine</name>
        <dbReference type="ChEBI" id="CHEBI:59789"/>
    </ligand>
</feature>
<feature type="binding site" evidence="9 11">
    <location>
        <position position="277"/>
    </location>
    <ligand>
        <name>S-adenosyl-L-methionine</name>
        <dbReference type="ChEBI" id="CHEBI:59789"/>
    </ligand>
</feature>
<keyword evidence="5 9" id="KW-0949">S-adenosyl-L-methionine</keyword>
<feature type="binding site" evidence="9">
    <location>
        <position position="7"/>
    </location>
    <ligand>
        <name>[4Fe-4S] cluster</name>
        <dbReference type="ChEBI" id="CHEBI:49883"/>
    </ligand>
</feature>
<keyword evidence="8 9" id="KW-0411">Iron-sulfur</keyword>
<dbReference type="GO" id="GO:0005506">
    <property type="term" value="F:iron ion binding"/>
    <property type="evidence" value="ECO:0007669"/>
    <property type="project" value="UniProtKB-UniRule"/>
</dbReference>
<dbReference type="GO" id="GO:0051539">
    <property type="term" value="F:4 iron, 4 sulfur cluster binding"/>
    <property type="evidence" value="ECO:0007669"/>
    <property type="project" value="UniProtKB-KW"/>
</dbReference>
<dbReference type="PANTHER" id="PTHR11061">
    <property type="entry name" value="RNA M5U METHYLTRANSFERASE"/>
    <property type="match status" value="1"/>
</dbReference>
<protein>
    <recommendedName>
        <fullName evidence="9 10">23S rRNA (uracil(747)-C(5))-methyltransferase RlmC</fullName>
        <ecNumber evidence="9 10">2.1.1.189</ecNumber>
    </recommendedName>
    <alternativeName>
        <fullName evidence="9">23S rRNA(m5U747)-methyltransferase</fullName>
    </alternativeName>
</protein>
<dbReference type="PROSITE" id="PS01231">
    <property type="entry name" value="TRMA_2"/>
    <property type="match status" value="1"/>
</dbReference>
<gene>
    <name evidence="9 13" type="primary">rlmC</name>
    <name evidence="13" type="ORF">EIM44_09975</name>
</gene>
<dbReference type="Proteomes" id="UP000276010">
    <property type="component" value="Unassembled WGS sequence"/>
</dbReference>
<reference evidence="13 14" key="1">
    <citation type="submission" date="2018-11" db="EMBL/GenBank/DDBJ databases">
        <title>Whole genome sequence of Bibersteinia trehalosi strain OADDL-BT1 an multidrug resistant pathogen isolate.</title>
        <authorList>
            <person name="Couger M."/>
            <person name="Ramachandran A."/>
        </authorList>
    </citation>
    <scope>NUCLEOTIDE SEQUENCE [LARGE SCALE GENOMIC DNA]</scope>
    <source>
        <strain evidence="13 14">OADDL-BT1</strain>
    </source>
</reference>
<dbReference type="GO" id="GO:0070041">
    <property type="term" value="F:rRNA (uridine-C5-)-methyltransferase activity"/>
    <property type="evidence" value="ECO:0007669"/>
    <property type="project" value="UniProtKB-UniRule"/>
</dbReference>
<dbReference type="InterPro" id="IPR011825">
    <property type="entry name" value="23SrRNA_MeTrfase_RlmC"/>
</dbReference>
<dbReference type="EC" id="2.1.1.189" evidence="9 10"/>
<evidence type="ECO:0000256" key="9">
    <source>
        <dbReference type="HAMAP-Rule" id="MF_01012"/>
    </source>
</evidence>
<feature type="binding site" evidence="9 11">
    <location>
        <position position="250"/>
    </location>
    <ligand>
        <name>S-adenosyl-L-methionine</name>
        <dbReference type="ChEBI" id="CHEBI:59789"/>
    </ligand>
</feature>
<dbReference type="InterPro" id="IPR030390">
    <property type="entry name" value="MeTrfase_TrmA_AS"/>
</dbReference>
<dbReference type="RefSeq" id="WP_125135288.1">
    <property type="nucleotide sequence ID" value="NZ_CP141950.1"/>
</dbReference>
<keyword evidence="3 9" id="KW-0489">Methyltransferase</keyword>
<dbReference type="Pfam" id="PF05958">
    <property type="entry name" value="tRNA_U5-meth_tr"/>
    <property type="match status" value="1"/>
</dbReference>
<evidence type="ECO:0000256" key="12">
    <source>
        <dbReference type="PROSITE-ProRule" id="PRU10015"/>
    </source>
</evidence>
<evidence type="ECO:0000256" key="3">
    <source>
        <dbReference type="ARBA" id="ARBA00022603"/>
    </source>
</evidence>
<comment type="similarity">
    <text evidence="9">Belongs to the class I-like SAM-binding methyltransferase superfamily. RNA M5U methyltransferase family. RlmC subfamily.</text>
</comment>
<dbReference type="Gene3D" id="3.40.50.150">
    <property type="entry name" value="Vaccinia Virus protein VP39"/>
    <property type="match status" value="1"/>
</dbReference>
<evidence type="ECO:0000313" key="14">
    <source>
        <dbReference type="Proteomes" id="UP000276010"/>
    </source>
</evidence>
<dbReference type="InterPro" id="IPR010280">
    <property type="entry name" value="U5_MeTrfase_fam"/>
</dbReference>
<comment type="catalytic activity">
    <reaction evidence="9">
        <text>uridine(747) in 23S rRNA + S-adenosyl-L-methionine = 5-methyluridine(747) in 23S rRNA + S-adenosyl-L-homocysteine + H(+)</text>
        <dbReference type="Rhea" id="RHEA:42628"/>
        <dbReference type="Rhea" id="RHEA-COMP:10154"/>
        <dbReference type="Rhea" id="RHEA-COMP:10155"/>
        <dbReference type="ChEBI" id="CHEBI:15378"/>
        <dbReference type="ChEBI" id="CHEBI:57856"/>
        <dbReference type="ChEBI" id="CHEBI:59789"/>
        <dbReference type="ChEBI" id="CHEBI:65315"/>
        <dbReference type="ChEBI" id="CHEBI:74447"/>
        <dbReference type="EC" id="2.1.1.189"/>
    </reaction>
</comment>
<evidence type="ECO:0000256" key="5">
    <source>
        <dbReference type="ARBA" id="ARBA00022691"/>
    </source>
</evidence>
<keyword evidence="2 9" id="KW-0698">rRNA processing</keyword>
<evidence type="ECO:0000256" key="8">
    <source>
        <dbReference type="ARBA" id="ARBA00023014"/>
    </source>
</evidence>
<dbReference type="InterPro" id="IPR029063">
    <property type="entry name" value="SAM-dependent_MTases_sf"/>
</dbReference>
<dbReference type="STRING" id="1263831.F543_15280"/>
<dbReference type="Gene3D" id="2.40.50.1070">
    <property type="match status" value="1"/>
</dbReference>
<name>A0A3R8MZ28_BIBTR</name>
<dbReference type="HAMAP" id="MF_01012">
    <property type="entry name" value="23SrRNA_methyltr_RlmC"/>
    <property type="match status" value="1"/>
</dbReference>
<feature type="binding site" evidence="9">
    <location>
        <position position="18"/>
    </location>
    <ligand>
        <name>[4Fe-4S] cluster</name>
        <dbReference type="ChEBI" id="CHEBI:49883"/>
    </ligand>
</feature>
<dbReference type="InterPro" id="IPR030391">
    <property type="entry name" value="MeTrfase_TrmA_CS"/>
</dbReference>
<feature type="active site" evidence="12">
    <location>
        <position position="350"/>
    </location>
</feature>
<keyword evidence="1 9" id="KW-0004">4Fe-4S</keyword>
<evidence type="ECO:0000256" key="1">
    <source>
        <dbReference type="ARBA" id="ARBA00022485"/>
    </source>
</evidence>
<comment type="caution">
    <text evidence="13">The sequence shown here is derived from an EMBL/GenBank/DDBJ whole genome shotgun (WGS) entry which is preliminary data.</text>
</comment>
<dbReference type="CDD" id="cd02440">
    <property type="entry name" value="AdoMet_MTases"/>
    <property type="match status" value="1"/>
</dbReference>
<evidence type="ECO:0000256" key="2">
    <source>
        <dbReference type="ARBA" id="ARBA00022552"/>
    </source>
</evidence>
<feature type="binding site" evidence="9 11">
    <location>
        <position position="221"/>
    </location>
    <ligand>
        <name>S-adenosyl-L-methionine</name>
        <dbReference type="ChEBI" id="CHEBI:59789"/>
    </ligand>
</feature>
<dbReference type="GO" id="GO:0070475">
    <property type="term" value="P:rRNA base methylation"/>
    <property type="evidence" value="ECO:0007669"/>
    <property type="project" value="TreeGrafter"/>
</dbReference>
<evidence type="ECO:0000313" key="13">
    <source>
        <dbReference type="EMBL" id="RRN00975.1"/>
    </source>
</evidence>
<proteinExistence type="inferred from homology"/>
<feature type="active site" description="Nucleophile" evidence="9 11">
    <location>
        <position position="350"/>
    </location>
</feature>
<evidence type="ECO:0000256" key="7">
    <source>
        <dbReference type="ARBA" id="ARBA00023004"/>
    </source>
</evidence>
<comment type="function">
    <text evidence="9">Catalyzes the formation of 5-methyl-uridine at position 747 (m5U747) in 23S rRNA.</text>
</comment>
<keyword evidence="6 9" id="KW-0479">Metal-binding</keyword>
<keyword evidence="7 9" id="KW-0408">Iron</keyword>
<sequence length="391" mass="43869">MLNFLRCHHFDRKDCQSCQWLDKSYPAQINDKVADLKRLISPFILQKTQVFPPLVSSASAFRNKAKMVVSGSVERPLLGILREQTDPSSAVDLTDCPLYPSEFVALFPVLKDFIARAGLVPYNVAKKKGELKYILLTQSQLDKAVMIRFVLRSELKLPLIEREFADFWAKLPMNSVVSVNIQPQHAAILEGEKEIFLTERRVLAENFNGIPLFIRPQGFFQTNPMVASELYRTAQNWVAQLPIQRLWDLFCGVGGFGLHCAASLQQKNPEVALTGIEISASAIASATQSAEQLGLKNVQFASLDSANFALNKQGEHPDLIIVNPPRRGIGKSLADYLNQLAAPYLIYSSCNAQTMAKDFASLTNYQLEKVQLFDMFPHTSHYEVLTFLTLK</sequence>
<dbReference type="EMBL" id="RRUC01000045">
    <property type="protein sequence ID" value="RRN00975.1"/>
    <property type="molecule type" value="Genomic_DNA"/>
</dbReference>
<evidence type="ECO:0000256" key="11">
    <source>
        <dbReference type="PROSITE-ProRule" id="PRU01024"/>
    </source>
</evidence>
<dbReference type="AlphaFoldDB" id="A0A3R8MZ28"/>
<dbReference type="PROSITE" id="PS51687">
    <property type="entry name" value="SAM_MT_RNA_M5U"/>
    <property type="match status" value="1"/>
</dbReference>
<dbReference type="NCBIfam" id="TIGR00479">
    <property type="entry name" value="rumA"/>
    <property type="match status" value="1"/>
</dbReference>
<evidence type="ECO:0000256" key="10">
    <source>
        <dbReference type="NCBIfam" id="TIGR02085"/>
    </source>
</evidence>
<organism evidence="13 14">
    <name type="scientific">Bibersteinia trehalosi</name>
    <name type="common">Pasteurella trehalosi</name>
    <dbReference type="NCBI Taxonomy" id="47735"/>
    <lineage>
        <taxon>Bacteria</taxon>
        <taxon>Pseudomonadati</taxon>
        <taxon>Pseudomonadota</taxon>
        <taxon>Gammaproteobacteria</taxon>
        <taxon>Pasteurellales</taxon>
        <taxon>Pasteurellaceae</taxon>
        <taxon>Bibersteinia</taxon>
    </lineage>
</organism>
<feature type="binding site" evidence="9">
    <location>
        <position position="96"/>
    </location>
    <ligand>
        <name>[4Fe-4S] cluster</name>
        <dbReference type="ChEBI" id="CHEBI:49883"/>
    </ligand>
</feature>
<dbReference type="PANTHER" id="PTHR11061:SF30">
    <property type="entry name" value="TRNA (URACIL(54)-C(5))-METHYLTRANSFERASE"/>
    <property type="match status" value="1"/>
</dbReference>
<dbReference type="NCBIfam" id="TIGR02085">
    <property type="entry name" value="meth_trns_rumB"/>
    <property type="match status" value="1"/>
</dbReference>
<evidence type="ECO:0000256" key="6">
    <source>
        <dbReference type="ARBA" id="ARBA00022723"/>
    </source>
</evidence>
<dbReference type="SUPFAM" id="SSF53335">
    <property type="entry name" value="S-adenosyl-L-methionine-dependent methyltransferases"/>
    <property type="match status" value="1"/>
</dbReference>
<feature type="binding site" evidence="9">
    <location>
        <position position="15"/>
    </location>
    <ligand>
        <name>[4Fe-4S] cluster</name>
        <dbReference type="ChEBI" id="CHEBI:49883"/>
    </ligand>
</feature>
<dbReference type="PROSITE" id="PS01230">
    <property type="entry name" value="TRMA_1"/>
    <property type="match status" value="1"/>
</dbReference>
<evidence type="ECO:0000256" key="4">
    <source>
        <dbReference type="ARBA" id="ARBA00022679"/>
    </source>
</evidence>